<organism evidence="1 2">
    <name type="scientific">Holothuria leucospilota</name>
    <name type="common">Black long sea cucumber</name>
    <name type="synonym">Mertensiothuria leucospilota</name>
    <dbReference type="NCBI Taxonomy" id="206669"/>
    <lineage>
        <taxon>Eukaryota</taxon>
        <taxon>Metazoa</taxon>
        <taxon>Echinodermata</taxon>
        <taxon>Eleutherozoa</taxon>
        <taxon>Echinozoa</taxon>
        <taxon>Holothuroidea</taxon>
        <taxon>Aspidochirotacea</taxon>
        <taxon>Aspidochirotida</taxon>
        <taxon>Holothuriidae</taxon>
        <taxon>Holothuria</taxon>
    </lineage>
</organism>
<protein>
    <submittedName>
        <fullName evidence="1">Uncharacterized protein</fullName>
    </submittedName>
</protein>
<evidence type="ECO:0000313" key="1">
    <source>
        <dbReference type="EMBL" id="KAJ8028745.1"/>
    </source>
</evidence>
<dbReference type="AlphaFoldDB" id="A0A9Q1BLM3"/>
<evidence type="ECO:0000313" key="2">
    <source>
        <dbReference type="Proteomes" id="UP001152320"/>
    </source>
</evidence>
<accession>A0A9Q1BLM3</accession>
<keyword evidence="2" id="KW-1185">Reference proteome</keyword>
<name>A0A9Q1BLM3_HOLLE</name>
<sequence length="75" mass="8517">MCGWKARSLQLNNMSALYAEQLLFAFIAEEEAGNCQNFKASRNPGNDIEQMEGTEFATQQHEHPLSGEVTFRIYC</sequence>
<dbReference type="EMBL" id="JAIZAY010000015">
    <property type="protein sequence ID" value="KAJ8028745.1"/>
    <property type="molecule type" value="Genomic_DNA"/>
</dbReference>
<reference evidence="1" key="1">
    <citation type="submission" date="2021-10" db="EMBL/GenBank/DDBJ databases">
        <title>Tropical sea cucumber genome reveals ecological adaptation and Cuvierian tubules defense mechanism.</title>
        <authorList>
            <person name="Chen T."/>
        </authorList>
    </citation>
    <scope>NUCLEOTIDE SEQUENCE</scope>
    <source>
        <strain evidence="1">Nanhai2018</strain>
        <tissue evidence="1">Muscle</tissue>
    </source>
</reference>
<gene>
    <name evidence="1" type="ORF">HOLleu_31074</name>
</gene>
<comment type="caution">
    <text evidence="1">The sequence shown here is derived from an EMBL/GenBank/DDBJ whole genome shotgun (WGS) entry which is preliminary data.</text>
</comment>
<dbReference type="Proteomes" id="UP001152320">
    <property type="component" value="Chromosome 15"/>
</dbReference>
<proteinExistence type="predicted"/>